<reference evidence="3" key="1">
    <citation type="journal article" date="2019" name="Int. J. Syst. Evol. Microbiol.">
        <title>The Global Catalogue of Microorganisms (GCM) 10K type strain sequencing project: providing services to taxonomists for standard genome sequencing and annotation.</title>
        <authorList>
            <consortium name="The Broad Institute Genomics Platform"/>
            <consortium name="The Broad Institute Genome Sequencing Center for Infectious Disease"/>
            <person name="Wu L."/>
            <person name="Ma J."/>
        </authorList>
    </citation>
    <scope>NUCLEOTIDE SEQUENCE [LARGE SCALE GENOMIC DNA]</scope>
    <source>
        <strain evidence="3">YIM 94188</strain>
    </source>
</reference>
<proteinExistence type="predicted"/>
<evidence type="ECO:0008006" key="4">
    <source>
        <dbReference type="Google" id="ProtNLM"/>
    </source>
</evidence>
<dbReference type="Proteomes" id="UP001596072">
    <property type="component" value="Unassembled WGS sequence"/>
</dbReference>
<evidence type="ECO:0000313" key="3">
    <source>
        <dbReference type="Proteomes" id="UP001596072"/>
    </source>
</evidence>
<dbReference type="EMBL" id="JBHSNS010000004">
    <property type="protein sequence ID" value="MFC5729333.1"/>
    <property type="molecule type" value="Genomic_DNA"/>
</dbReference>
<feature type="region of interest" description="Disordered" evidence="1">
    <location>
        <begin position="246"/>
        <end position="266"/>
    </location>
</feature>
<comment type="caution">
    <text evidence="2">The sequence shown here is derived from an EMBL/GenBank/DDBJ whole genome shotgun (WGS) entry which is preliminary data.</text>
</comment>
<organism evidence="2 3">
    <name type="scientific">Nocardioides vastitatis</name>
    <dbReference type="NCBI Taxonomy" id="2568655"/>
    <lineage>
        <taxon>Bacteria</taxon>
        <taxon>Bacillati</taxon>
        <taxon>Actinomycetota</taxon>
        <taxon>Actinomycetes</taxon>
        <taxon>Propionibacteriales</taxon>
        <taxon>Nocardioidaceae</taxon>
        <taxon>Nocardioides</taxon>
    </lineage>
</organism>
<keyword evidence="3" id="KW-1185">Reference proteome</keyword>
<accession>A0ABW0ZJS2</accession>
<evidence type="ECO:0000313" key="2">
    <source>
        <dbReference type="EMBL" id="MFC5729333.1"/>
    </source>
</evidence>
<name>A0ABW0ZJS2_9ACTN</name>
<protein>
    <recommendedName>
        <fullName evidence="4">DUF2384 domain-containing protein</fullName>
    </recommendedName>
</protein>
<dbReference type="RefSeq" id="WP_136432856.1">
    <property type="nucleotide sequence ID" value="NZ_JBHSNS010000004.1"/>
</dbReference>
<gene>
    <name evidence="2" type="ORF">ACFPQB_10425</name>
</gene>
<evidence type="ECO:0000256" key="1">
    <source>
        <dbReference type="SAM" id="MobiDB-lite"/>
    </source>
</evidence>
<sequence>MTAKVLAASGAPTAGDVTEPLPWDVPAVPEDPTYLELGTVTNPALRDVLAHFALESEPSLCLSETLPGAVVLRRAMNRSIDQHIRVFVSGSAADLRPQLQVLRWLASTSGELLQTDAGAWVAGQPEAADDLSGAQADVAVPTRASDVVEVVEWLAQQLDVPDGDIIQAAKIKRRNWHNWKNGRRPRLETQGQLWALLNSVRALSDMFENGPASWFKEGGVDRRALLTSGQHRKLVQEALKDAAMRGELTNESRRKGRQKTAAGFFE</sequence>